<proteinExistence type="predicted"/>
<keyword evidence="2" id="KW-1185">Reference proteome</keyword>
<protein>
    <submittedName>
        <fullName evidence="1">Uncharacterized protein</fullName>
    </submittedName>
</protein>
<feature type="non-terminal residue" evidence="1">
    <location>
        <position position="1"/>
    </location>
</feature>
<dbReference type="Proteomes" id="UP000814033">
    <property type="component" value="Unassembled WGS sequence"/>
</dbReference>
<reference evidence="1" key="1">
    <citation type="submission" date="2021-02" db="EMBL/GenBank/DDBJ databases">
        <authorList>
            <consortium name="DOE Joint Genome Institute"/>
            <person name="Ahrendt S."/>
            <person name="Looney B.P."/>
            <person name="Miyauchi S."/>
            <person name="Morin E."/>
            <person name="Drula E."/>
            <person name="Courty P.E."/>
            <person name="Chicoki N."/>
            <person name="Fauchery L."/>
            <person name="Kohler A."/>
            <person name="Kuo A."/>
            <person name="Labutti K."/>
            <person name="Pangilinan J."/>
            <person name="Lipzen A."/>
            <person name="Riley R."/>
            <person name="Andreopoulos W."/>
            <person name="He G."/>
            <person name="Johnson J."/>
            <person name="Barry K.W."/>
            <person name="Grigoriev I.V."/>
            <person name="Nagy L."/>
            <person name="Hibbett D."/>
            <person name="Henrissat B."/>
            <person name="Matheny P.B."/>
            <person name="Labbe J."/>
            <person name="Martin F."/>
        </authorList>
    </citation>
    <scope>NUCLEOTIDE SEQUENCE</scope>
    <source>
        <strain evidence="1">FP105234-sp</strain>
    </source>
</reference>
<gene>
    <name evidence="1" type="ORF">FA95DRAFT_1567014</name>
</gene>
<name>A0ACB8R6J8_9AGAM</name>
<organism evidence="1 2">
    <name type="scientific">Auriscalpium vulgare</name>
    <dbReference type="NCBI Taxonomy" id="40419"/>
    <lineage>
        <taxon>Eukaryota</taxon>
        <taxon>Fungi</taxon>
        <taxon>Dikarya</taxon>
        <taxon>Basidiomycota</taxon>
        <taxon>Agaricomycotina</taxon>
        <taxon>Agaricomycetes</taxon>
        <taxon>Russulales</taxon>
        <taxon>Auriscalpiaceae</taxon>
        <taxon>Auriscalpium</taxon>
    </lineage>
</organism>
<sequence>DKTAPEHRNYLDQPVVHSFPTDIYYLVNVLREGEGFVKYGFEFIKPLVADMVQEDPSLRPTISVISAALTTWTLRSRLVGRKDSSILGPFRLNNPDRVHDHAYAGSSGIPASLIRITCRSSSVSDLPTCCRYRDSCIRFK</sequence>
<evidence type="ECO:0000313" key="2">
    <source>
        <dbReference type="Proteomes" id="UP000814033"/>
    </source>
</evidence>
<reference evidence="1" key="2">
    <citation type="journal article" date="2022" name="New Phytol.">
        <title>Evolutionary transition to the ectomycorrhizal habit in the genomes of a hyperdiverse lineage of mushroom-forming fungi.</title>
        <authorList>
            <person name="Looney B."/>
            <person name="Miyauchi S."/>
            <person name="Morin E."/>
            <person name="Drula E."/>
            <person name="Courty P.E."/>
            <person name="Kohler A."/>
            <person name="Kuo A."/>
            <person name="LaButti K."/>
            <person name="Pangilinan J."/>
            <person name="Lipzen A."/>
            <person name="Riley R."/>
            <person name="Andreopoulos W."/>
            <person name="He G."/>
            <person name="Johnson J."/>
            <person name="Nolan M."/>
            <person name="Tritt A."/>
            <person name="Barry K.W."/>
            <person name="Grigoriev I.V."/>
            <person name="Nagy L.G."/>
            <person name="Hibbett D."/>
            <person name="Henrissat B."/>
            <person name="Matheny P.B."/>
            <person name="Labbe J."/>
            <person name="Martin F.M."/>
        </authorList>
    </citation>
    <scope>NUCLEOTIDE SEQUENCE</scope>
    <source>
        <strain evidence="1">FP105234-sp</strain>
    </source>
</reference>
<comment type="caution">
    <text evidence="1">The sequence shown here is derived from an EMBL/GenBank/DDBJ whole genome shotgun (WGS) entry which is preliminary data.</text>
</comment>
<evidence type="ECO:0000313" key="1">
    <source>
        <dbReference type="EMBL" id="KAI0039689.1"/>
    </source>
</evidence>
<accession>A0ACB8R6J8</accession>
<dbReference type="EMBL" id="MU276274">
    <property type="protein sequence ID" value="KAI0039689.1"/>
    <property type="molecule type" value="Genomic_DNA"/>
</dbReference>